<keyword evidence="9" id="KW-1185">Reference proteome</keyword>
<sequence>MSADITTPEHVDVIIVGAGLSGIGAAYRLQEQCPGKSYAILDAREAVGGTWDLFRYPGIRSDSDMYTLSFPFRPWTNRKSIADGQHIREYISDAADEFGIAEHIQFGHRVVSASWSSEDARWTVTSQVGESRIVQTASFLYLCSGYYNYDKGFQPEFPGLDSFDGQVVHPQFWPEDLDYAGKKVVVIGSGATAVTLIPSMADDVEHITMLQRSPTYITTLPAEDKLAQVMRTVLPAKLAHRAVRRKNAIVTIGFYQFCRRFPAAATKLLLGRVKRQLPDGADMQHFTPRYKPWDQRLCIVPNGDLFRAIRRGKASIVTDTITSFTPTGIDLDSGQHLDADIVVTATGLQVVAFGQLEIEVDGERVDPHEVYVYKGLMFSGVPNLAWCVGYTNASWTLRADLSSQYVCRYLNHLDAKGCAFGMPDPKGAAGQVRPILDLTSGYVMRVADILPQQGTSSPWTIRQNWLLDSYDMKRTDLDQDMVFTEKSQVSVPA</sequence>
<proteinExistence type="inferred from homology"/>
<dbReference type="InterPro" id="IPR051820">
    <property type="entry name" value="FAD-binding_MO"/>
</dbReference>
<organism evidence="8 9">
    <name type="scientific">Aeromicrobium ginsengisoli</name>
    <dbReference type="NCBI Taxonomy" id="363867"/>
    <lineage>
        <taxon>Bacteria</taxon>
        <taxon>Bacillati</taxon>
        <taxon>Actinomycetota</taxon>
        <taxon>Actinomycetes</taxon>
        <taxon>Propionibacteriales</taxon>
        <taxon>Nocardioidaceae</taxon>
        <taxon>Aeromicrobium</taxon>
    </lineage>
</organism>
<comment type="similarity">
    <text evidence="2">Belongs to the FAD-binding monooxygenase family.</text>
</comment>
<keyword evidence="4" id="KW-0274">FAD</keyword>
<accession>A0A5M4FJ06</accession>
<evidence type="ECO:0000256" key="4">
    <source>
        <dbReference type="ARBA" id="ARBA00022827"/>
    </source>
</evidence>
<dbReference type="FunFam" id="3.50.50.60:FF:000228">
    <property type="entry name" value="FAD-containing monooxygenase EthA"/>
    <property type="match status" value="1"/>
</dbReference>
<evidence type="ECO:0000256" key="2">
    <source>
        <dbReference type="ARBA" id="ARBA00010139"/>
    </source>
</evidence>
<dbReference type="PANTHER" id="PTHR43872:SF1">
    <property type="entry name" value="MONOOXYGENASE, PUTATIVE (AFU_ORTHOLOGUE AFUA_8G02570)-RELATED"/>
    <property type="match status" value="1"/>
</dbReference>
<dbReference type="Pfam" id="PF13450">
    <property type="entry name" value="NAD_binding_8"/>
    <property type="match status" value="1"/>
</dbReference>
<dbReference type="GO" id="GO:0050661">
    <property type="term" value="F:NADP binding"/>
    <property type="evidence" value="ECO:0007669"/>
    <property type="project" value="InterPro"/>
</dbReference>
<evidence type="ECO:0000256" key="3">
    <source>
        <dbReference type="ARBA" id="ARBA00022630"/>
    </source>
</evidence>
<dbReference type="OrthoDB" id="5168853at2"/>
<dbReference type="Gene3D" id="3.50.50.60">
    <property type="entry name" value="FAD/NAD(P)-binding domain"/>
    <property type="match status" value="3"/>
</dbReference>
<keyword evidence="6" id="KW-0560">Oxidoreductase</keyword>
<comment type="cofactor">
    <cofactor evidence="1">
        <name>FAD</name>
        <dbReference type="ChEBI" id="CHEBI:57692"/>
    </cofactor>
</comment>
<dbReference type="AlphaFoldDB" id="A0A5M4FJ06"/>
<dbReference type="GO" id="GO:0050660">
    <property type="term" value="F:flavin adenine dinucleotide binding"/>
    <property type="evidence" value="ECO:0007669"/>
    <property type="project" value="InterPro"/>
</dbReference>
<reference evidence="8" key="1">
    <citation type="submission" date="2019-09" db="EMBL/GenBank/DDBJ databases">
        <authorList>
            <person name="Li J."/>
        </authorList>
    </citation>
    <scope>NUCLEOTIDE SEQUENCE [LARGE SCALE GENOMIC DNA]</scope>
    <source>
        <strain evidence="8">JCM 14732</strain>
    </source>
</reference>
<dbReference type="PANTHER" id="PTHR43872">
    <property type="entry name" value="MONOOXYGENASE, PUTATIVE (AFU_ORTHOLOGUE AFUA_8G02570)-RELATED"/>
    <property type="match status" value="1"/>
</dbReference>
<evidence type="ECO:0000313" key="9">
    <source>
        <dbReference type="Proteomes" id="UP000380867"/>
    </source>
</evidence>
<dbReference type="Pfam" id="PF00743">
    <property type="entry name" value="FMO-like"/>
    <property type="match status" value="1"/>
</dbReference>
<evidence type="ECO:0000256" key="5">
    <source>
        <dbReference type="ARBA" id="ARBA00022857"/>
    </source>
</evidence>
<dbReference type="EMBL" id="SDPQ02000001">
    <property type="protein sequence ID" value="KAA1400156.1"/>
    <property type="molecule type" value="Genomic_DNA"/>
</dbReference>
<keyword evidence="7" id="KW-0503">Monooxygenase</keyword>
<keyword evidence="5" id="KW-0521">NADP</keyword>
<dbReference type="Proteomes" id="UP000380867">
    <property type="component" value="Unassembled WGS sequence"/>
</dbReference>
<dbReference type="RefSeq" id="WP_149688255.1">
    <property type="nucleotide sequence ID" value="NZ_SDPQ02000001.1"/>
</dbReference>
<comment type="caution">
    <text evidence="8">The sequence shown here is derived from an EMBL/GenBank/DDBJ whole genome shotgun (WGS) entry which is preliminary data.</text>
</comment>
<protein>
    <submittedName>
        <fullName evidence="8">NAD(P)/FAD-dependent oxidoreductase</fullName>
    </submittedName>
</protein>
<evidence type="ECO:0000256" key="7">
    <source>
        <dbReference type="ARBA" id="ARBA00023033"/>
    </source>
</evidence>
<dbReference type="InterPro" id="IPR020946">
    <property type="entry name" value="Flavin_mOase-like"/>
</dbReference>
<evidence type="ECO:0000256" key="1">
    <source>
        <dbReference type="ARBA" id="ARBA00001974"/>
    </source>
</evidence>
<keyword evidence="3" id="KW-0285">Flavoprotein</keyword>
<gene>
    <name evidence="8" type="ORF">ESP70_005325</name>
</gene>
<evidence type="ECO:0000256" key="6">
    <source>
        <dbReference type="ARBA" id="ARBA00023002"/>
    </source>
</evidence>
<dbReference type="InterPro" id="IPR036188">
    <property type="entry name" value="FAD/NAD-bd_sf"/>
</dbReference>
<dbReference type="SUPFAM" id="SSF51905">
    <property type="entry name" value="FAD/NAD(P)-binding domain"/>
    <property type="match status" value="1"/>
</dbReference>
<evidence type="ECO:0000313" key="8">
    <source>
        <dbReference type="EMBL" id="KAA1400156.1"/>
    </source>
</evidence>
<dbReference type="GO" id="GO:0004499">
    <property type="term" value="F:N,N-dimethylaniline monooxygenase activity"/>
    <property type="evidence" value="ECO:0007669"/>
    <property type="project" value="InterPro"/>
</dbReference>
<name>A0A5M4FJ06_9ACTN</name>